<feature type="domain" description="Aerobactin siderophore biosynthesis IucA/IucC-like C-terminal" evidence="4">
    <location>
        <begin position="1087"/>
        <end position="1245"/>
    </location>
</feature>
<dbReference type="PANTHER" id="PTHR34384">
    <property type="entry name" value="L-2,3-DIAMINOPROPANOATE--CITRATE LIGASE"/>
    <property type="match status" value="1"/>
</dbReference>
<keyword evidence="6" id="KW-1185">Reference proteome</keyword>
<evidence type="ECO:0000259" key="4">
    <source>
        <dbReference type="Pfam" id="PF06276"/>
    </source>
</evidence>
<reference evidence="5 6" key="1">
    <citation type="submission" date="2020-08" db="EMBL/GenBank/DDBJ databases">
        <title>Genomic Encyclopedia of Archaeal and Bacterial Type Strains, Phase II (KMG-II): from individual species to whole genera.</title>
        <authorList>
            <person name="Goeker M."/>
        </authorList>
    </citation>
    <scope>NUCLEOTIDE SEQUENCE [LARGE SCALE GENOMIC DNA]</scope>
    <source>
        <strain evidence="5 6">DSM 43850</strain>
    </source>
</reference>
<dbReference type="Gene3D" id="6.10.250.3370">
    <property type="match status" value="1"/>
</dbReference>
<feature type="domain" description="Aerobactin siderophore biosynthesis IucA/IucC N-terminal" evidence="3">
    <location>
        <begin position="133"/>
        <end position="400"/>
    </location>
</feature>
<dbReference type="EMBL" id="JACJID010000010">
    <property type="protein sequence ID" value="MBA8932001.1"/>
    <property type="molecule type" value="Genomic_DNA"/>
</dbReference>
<gene>
    <name evidence="5" type="ORF">BC739_009260</name>
</gene>
<feature type="domain" description="Aerobactin siderophore biosynthesis IucA/IucC-like C-terminal" evidence="4">
    <location>
        <begin position="433"/>
        <end position="597"/>
    </location>
</feature>
<feature type="domain" description="Aerobactin siderophore biosynthesis IucA/IucC N-terminal" evidence="3">
    <location>
        <begin position="812"/>
        <end position="1058"/>
    </location>
</feature>
<dbReference type="RefSeq" id="WP_182840583.1">
    <property type="nucleotide sequence ID" value="NZ_BAAABQ010000027.1"/>
</dbReference>
<name>A0ABR6BZE1_9PSEU</name>
<comment type="caution">
    <text evidence="5">The sequence shown here is derived from an EMBL/GenBank/DDBJ whole genome shotgun (WGS) entry which is preliminary data.</text>
</comment>
<evidence type="ECO:0000256" key="2">
    <source>
        <dbReference type="ARBA" id="ARBA00007832"/>
    </source>
</evidence>
<dbReference type="InterPro" id="IPR022770">
    <property type="entry name" value="IucA/IucC-like_C"/>
</dbReference>
<dbReference type="Proteomes" id="UP000517916">
    <property type="component" value="Unassembled WGS sequence"/>
</dbReference>
<dbReference type="Gene3D" id="1.10.510.40">
    <property type="match status" value="2"/>
</dbReference>
<evidence type="ECO:0000256" key="1">
    <source>
        <dbReference type="ARBA" id="ARBA00004924"/>
    </source>
</evidence>
<sequence>MSALLRERLLDQNTAAEHGILLRVAQATSTGRLVLTGPVLVRDGAGAESVVTDPVHLLDVITDLGLGTGDPTGWQRIREEVGNSVTGQALALVAAGCRADRLRRSAPQVDRGAPFSGLVAGLRADGGHGSLLVCFEQLVVDGHPLHPGAKIRIGMSSVDSVRYGPEFAPSFGVGLIAVARHAAVAVTGEDVHPDACLDSARALLRIAFPSAVAAAEAELLALGLDPNGYVLVLVHPHQRDNAVPTLHSDALADGTVRILTTTIPAEPLMSVRTLSVREPAEPVGLHVKTALEVQITGAVRGVSQAALRNGPRVSALLGRIVAGDLDLSRTTADGRRQFTVCEELAGIGYVPPERRCQQWESLDGEKALARQRSLCSVLREDVESQVEPDELALPVAALLATSPLTGNSVVADLLTELHAETADGSVTLAEVAQDWLRQHVELCVPPALTLLVRYGIALEPHPQNTVVVLRGKRPVRIMVRDLGGARLLLPRLARRGFSVELATGSALRATDAESLRAKLFFPLFGNHLGELIAAIATAAQCDQDQLWAGVRQCVVTTANRLISSAASTEERADAQQDVDALLNLPWRYKTMLAMRLASLVTDQRYVDAPNPLRNARPLIECAGPDVPQREMLARLLDTDPDLAPRWLNELAGAELSTVYRSLGALIREGVLGEVERVRCSASQVPDWMPLRLFRAVAEQVQGRTSTVLCLRLVGGGVLVAGAKADAAFGFNEVTGPVLVDDGTEVRTIDTVGGLVGALPDTFPTGIHQDLADSVRNLALSRASVARRREVTGHRAAWFEPLSTGRSASDTILDLDALCAEGHLMHPCGRGRGEFDVDDSTAYAAENAETVGVQLVAVRRDLVLNTPDESGRSVGDLIGDHYPGVLAQAVNGLQRRGYDPERYHLVPAHPWQVRNALPRHYADEVALGCVVPICEAQLACRPTVSLRSLVTAAPGRHGRRLTVKTSLDVLITSTRRAISPASTRNGPRLSALLARLVADEPLARDRVACVPEIAGSAFRSPEGSLASDARLRGLSCLLREDPADLLADGEVAFSACALRAISPSSGQPLLADLLGCQRTSDPSLAAQRFLTSYADLLLCAALPLLSRYGIALEAHLQNTLLVVRHGRPVRLLLRDFAGLRGHRGRMRQAGVVFIPHEGSVTITEDLGEVHGKLAHAVLQANLADVIDLLVTITDTSARPLWDIVRQTMRRVLAGMPWAGEDLTALLAPRLPQKALARMRLAGAGEAQHCWLSNPLHHSQP</sequence>
<organism evidence="5 6">
    <name type="scientific">Kutzneria viridogrisea</name>
    <dbReference type="NCBI Taxonomy" id="47990"/>
    <lineage>
        <taxon>Bacteria</taxon>
        <taxon>Bacillati</taxon>
        <taxon>Actinomycetota</taxon>
        <taxon>Actinomycetes</taxon>
        <taxon>Pseudonocardiales</taxon>
        <taxon>Pseudonocardiaceae</taxon>
        <taxon>Kutzneria</taxon>
    </lineage>
</organism>
<proteinExistence type="inferred from homology"/>
<evidence type="ECO:0000313" key="5">
    <source>
        <dbReference type="EMBL" id="MBA8932001.1"/>
    </source>
</evidence>
<evidence type="ECO:0000313" key="6">
    <source>
        <dbReference type="Proteomes" id="UP000517916"/>
    </source>
</evidence>
<dbReference type="Pfam" id="PF04183">
    <property type="entry name" value="IucA_IucC"/>
    <property type="match status" value="2"/>
</dbReference>
<protein>
    <submittedName>
        <fullName evidence="5">Siderophore synthetase component</fullName>
    </submittedName>
</protein>
<comment type="pathway">
    <text evidence="1">Siderophore biosynthesis.</text>
</comment>
<dbReference type="Pfam" id="PF06276">
    <property type="entry name" value="FhuF"/>
    <property type="match status" value="2"/>
</dbReference>
<accession>A0ABR6BZE1</accession>
<evidence type="ECO:0000259" key="3">
    <source>
        <dbReference type="Pfam" id="PF04183"/>
    </source>
</evidence>
<dbReference type="InterPro" id="IPR007310">
    <property type="entry name" value="Aerobactin_biosyn_IucA/IucC_N"/>
</dbReference>
<comment type="similarity">
    <text evidence="2">Belongs to the IucA/IucC family.</text>
</comment>
<dbReference type="PANTHER" id="PTHR34384:SF5">
    <property type="entry name" value="L-2,3-DIAMINOPROPANOATE--CITRATE LIGASE"/>
    <property type="match status" value="1"/>
</dbReference>
<dbReference type="InterPro" id="IPR037455">
    <property type="entry name" value="LucA/IucC-like"/>
</dbReference>